<keyword evidence="2" id="KW-1185">Reference proteome</keyword>
<dbReference type="RefSeq" id="XP_009519516.1">
    <property type="nucleotide sequence ID" value="XM_009521221.1"/>
</dbReference>
<evidence type="ECO:0000313" key="2">
    <source>
        <dbReference type="Proteomes" id="UP000002640"/>
    </source>
</evidence>
<organism evidence="1 2">
    <name type="scientific">Phytophthora sojae (strain P6497)</name>
    <name type="common">Soybean stem and root rot agent</name>
    <name type="synonym">Phytophthora megasperma f. sp. glycines</name>
    <dbReference type="NCBI Taxonomy" id="1094619"/>
    <lineage>
        <taxon>Eukaryota</taxon>
        <taxon>Sar</taxon>
        <taxon>Stramenopiles</taxon>
        <taxon>Oomycota</taxon>
        <taxon>Peronosporomycetes</taxon>
        <taxon>Peronosporales</taxon>
        <taxon>Peronosporaceae</taxon>
        <taxon>Phytophthora</taxon>
    </lineage>
</organism>
<sequence>MERKKYFRLVLGSSSPASQGVVRALKLPDGVDVDDFCLVLHGKRESLNLPPSLEPSALKVFANGKAPTPLELDKSLENYGVNTADPLIVRVPRIWFQLKGADRRDLSCPASVPLTEEDAVEVLLDAVQKFYKDNHLAGIAASDLVVYAGDDFTELLARGGQIGSRGNSEQTPLIVMMAPMRLPIDIGEEQNESKRQELQRYQKQGELIHNNCKDYCGQILDKIDYYYEHDDGDTLPFICVQGSSGMGKSQLAFALGGHRPYFYWLGVSGGVGGQVLYGNFTSISTAFLDCVRLDQPNAEKSDHVLDTSSSFYGRDLWTFGFLRALLEHCDLSTSKMIRFEEPVTLRWKSAIRKLCVL</sequence>
<gene>
    <name evidence="1" type="ORF">PHYSODRAFT_296375</name>
</gene>
<accession>G4YTK0</accession>
<dbReference type="AlphaFoldDB" id="G4YTK0"/>
<name>G4YTK0_PHYSP</name>
<reference evidence="1 2" key="1">
    <citation type="journal article" date="2006" name="Science">
        <title>Phytophthora genome sequences uncover evolutionary origins and mechanisms of pathogenesis.</title>
        <authorList>
            <person name="Tyler B.M."/>
            <person name="Tripathy S."/>
            <person name="Zhang X."/>
            <person name="Dehal P."/>
            <person name="Jiang R.H."/>
            <person name="Aerts A."/>
            <person name="Arredondo F.D."/>
            <person name="Baxter L."/>
            <person name="Bensasson D."/>
            <person name="Beynon J.L."/>
            <person name="Chapman J."/>
            <person name="Damasceno C.M."/>
            <person name="Dorrance A.E."/>
            <person name="Dou D."/>
            <person name="Dickerman A.W."/>
            <person name="Dubchak I.L."/>
            <person name="Garbelotto M."/>
            <person name="Gijzen M."/>
            <person name="Gordon S.G."/>
            <person name="Govers F."/>
            <person name="Grunwald N.J."/>
            <person name="Huang W."/>
            <person name="Ivors K.L."/>
            <person name="Jones R.W."/>
            <person name="Kamoun S."/>
            <person name="Krampis K."/>
            <person name="Lamour K.H."/>
            <person name="Lee M.K."/>
            <person name="McDonald W.H."/>
            <person name="Medina M."/>
            <person name="Meijer H.J."/>
            <person name="Nordberg E.K."/>
            <person name="Maclean D.J."/>
            <person name="Ospina-Giraldo M.D."/>
            <person name="Morris P.F."/>
            <person name="Phuntumart V."/>
            <person name="Putnam N.H."/>
            <person name="Rash S."/>
            <person name="Rose J.K."/>
            <person name="Sakihama Y."/>
            <person name="Salamov A.A."/>
            <person name="Savidor A."/>
            <person name="Scheuring C.F."/>
            <person name="Smith B.M."/>
            <person name="Sobral B.W."/>
            <person name="Terry A."/>
            <person name="Torto-Alalibo T.A."/>
            <person name="Win J."/>
            <person name="Xu Z."/>
            <person name="Zhang H."/>
            <person name="Grigoriev I.V."/>
            <person name="Rokhsar D.S."/>
            <person name="Boore J.L."/>
        </authorList>
    </citation>
    <scope>NUCLEOTIDE SEQUENCE [LARGE SCALE GENOMIC DNA]</scope>
    <source>
        <strain evidence="1 2">P6497</strain>
    </source>
</reference>
<proteinExistence type="predicted"/>
<dbReference type="EMBL" id="JH159152">
    <property type="protein sequence ID" value="EGZ24228.1"/>
    <property type="molecule type" value="Genomic_DNA"/>
</dbReference>
<dbReference type="GeneID" id="20641365"/>
<dbReference type="KEGG" id="psoj:PHYSODRAFT_296375"/>
<dbReference type="Proteomes" id="UP000002640">
    <property type="component" value="Unassembled WGS sequence"/>
</dbReference>
<protein>
    <submittedName>
        <fullName evidence="1">Uncharacterized protein</fullName>
    </submittedName>
</protein>
<evidence type="ECO:0000313" key="1">
    <source>
        <dbReference type="EMBL" id="EGZ24228.1"/>
    </source>
</evidence>
<dbReference type="InParanoid" id="G4YTK0"/>